<reference evidence="2 3" key="1">
    <citation type="submission" date="2020-04" db="EMBL/GenBank/DDBJ databases">
        <authorList>
            <person name="Hitch T.C.A."/>
            <person name="Wylensek D."/>
            <person name="Clavel T."/>
        </authorList>
    </citation>
    <scope>NUCLEOTIDE SEQUENCE [LARGE SCALE GENOMIC DNA]</scope>
    <source>
        <strain evidence="2 3">Oil-RF-744-FAT-WT-6-1</strain>
    </source>
</reference>
<dbReference type="Pfam" id="PF01183">
    <property type="entry name" value="Glyco_hydro_25"/>
    <property type="match status" value="1"/>
</dbReference>
<protein>
    <submittedName>
        <fullName evidence="2">Glycosyl hydrolase family 25</fullName>
    </submittedName>
</protein>
<dbReference type="Gene3D" id="3.20.20.80">
    <property type="entry name" value="Glycosidases"/>
    <property type="match status" value="1"/>
</dbReference>
<dbReference type="AlphaFoldDB" id="A0A848BYM3"/>
<organism evidence="2 3">
    <name type="scientific">Megasphaera hexanoica</name>
    <dbReference type="NCBI Taxonomy" id="1675036"/>
    <lineage>
        <taxon>Bacteria</taxon>
        <taxon>Bacillati</taxon>
        <taxon>Bacillota</taxon>
        <taxon>Negativicutes</taxon>
        <taxon>Veillonellales</taxon>
        <taxon>Veillonellaceae</taxon>
        <taxon>Megasphaera</taxon>
    </lineage>
</organism>
<dbReference type="GO" id="GO:0009253">
    <property type="term" value="P:peptidoglycan catabolic process"/>
    <property type="evidence" value="ECO:0007669"/>
    <property type="project" value="InterPro"/>
</dbReference>
<dbReference type="GO" id="GO:0003796">
    <property type="term" value="F:lysozyme activity"/>
    <property type="evidence" value="ECO:0007669"/>
    <property type="project" value="InterPro"/>
</dbReference>
<evidence type="ECO:0000313" key="3">
    <source>
        <dbReference type="Proteomes" id="UP000591071"/>
    </source>
</evidence>
<dbReference type="SUPFAM" id="SSF51445">
    <property type="entry name" value="(Trans)glycosidases"/>
    <property type="match status" value="1"/>
</dbReference>
<gene>
    <name evidence="2" type="ORF">HF872_07035</name>
</gene>
<proteinExistence type="inferred from homology"/>
<evidence type="ECO:0000256" key="1">
    <source>
        <dbReference type="ARBA" id="ARBA00010646"/>
    </source>
</evidence>
<dbReference type="GO" id="GO:0016998">
    <property type="term" value="P:cell wall macromolecule catabolic process"/>
    <property type="evidence" value="ECO:0007669"/>
    <property type="project" value="InterPro"/>
</dbReference>
<comment type="similarity">
    <text evidence="1">Belongs to the glycosyl hydrolase 25 family.</text>
</comment>
<comment type="caution">
    <text evidence="2">The sequence shown here is derived from an EMBL/GenBank/DDBJ whole genome shotgun (WGS) entry which is preliminary data.</text>
</comment>
<accession>A0A848BYM3</accession>
<keyword evidence="2" id="KW-0378">Hydrolase</keyword>
<dbReference type="InterPro" id="IPR017853">
    <property type="entry name" value="GH"/>
</dbReference>
<dbReference type="PANTHER" id="PTHR34135">
    <property type="entry name" value="LYSOZYME"/>
    <property type="match status" value="1"/>
</dbReference>
<dbReference type="PANTHER" id="PTHR34135:SF2">
    <property type="entry name" value="LYSOZYME"/>
    <property type="match status" value="1"/>
</dbReference>
<dbReference type="PROSITE" id="PS51904">
    <property type="entry name" value="GLYCOSYL_HYDROL_F25_2"/>
    <property type="match status" value="1"/>
</dbReference>
<dbReference type="GO" id="GO:0016052">
    <property type="term" value="P:carbohydrate catabolic process"/>
    <property type="evidence" value="ECO:0007669"/>
    <property type="project" value="TreeGrafter"/>
</dbReference>
<evidence type="ECO:0000313" key="2">
    <source>
        <dbReference type="EMBL" id="NME28376.1"/>
    </source>
</evidence>
<dbReference type="Proteomes" id="UP000591071">
    <property type="component" value="Unassembled WGS sequence"/>
</dbReference>
<dbReference type="InterPro" id="IPR002053">
    <property type="entry name" value="Glyco_hydro_25"/>
</dbReference>
<name>A0A848BYM3_9FIRM</name>
<dbReference type="EMBL" id="JABAFG010000010">
    <property type="protein sequence ID" value="NME28376.1"/>
    <property type="molecule type" value="Genomic_DNA"/>
</dbReference>
<sequence length="189" mass="22084">MKGVDISENQSYVDWDALQEEGVEFVIVRAGWGQGHKDEKFEEYANEALNRGFKVGAYWYSYALDTDAARREGEYCREIIDAWGGLLELPVFYDQEDADGWRGRNGINYNQCTDMCDAFADGHGLRAGVYANYDWFTNYLDYNYLKDRYVIWLAQYNSQPDLQCDIWQYSDKEWFGSQKLDADISYMEG</sequence>